<protein>
    <submittedName>
        <fullName evidence="1">Uncharacterized protein</fullName>
    </submittedName>
</protein>
<reference evidence="1 2" key="1">
    <citation type="submission" date="2018-10" db="EMBL/GenBank/DDBJ databases">
        <title>Genomic Encyclopedia of Archaeal and Bacterial Type Strains, Phase II (KMG-II): from individual species to whole genera.</title>
        <authorList>
            <person name="Goeker M."/>
        </authorList>
    </citation>
    <scope>NUCLEOTIDE SEQUENCE [LARGE SCALE GENOMIC DNA]</scope>
    <source>
        <strain evidence="1 2">RP-AC37</strain>
    </source>
</reference>
<dbReference type="AlphaFoldDB" id="A0A420XN42"/>
<evidence type="ECO:0000313" key="2">
    <source>
        <dbReference type="Proteomes" id="UP000281955"/>
    </source>
</evidence>
<dbReference type="EMBL" id="RBWV01000013">
    <property type="protein sequence ID" value="RKS72697.1"/>
    <property type="molecule type" value="Genomic_DNA"/>
</dbReference>
<sequence>MTPDELDTNEEPVLSAADWSALLALGTAPERAAVVERLGADLAAQVRRPLLQRAVTVAVKARAEAWRGARSEQVAARLDDEADTATSRLAKTLAHMRVQQDEHIEPAAGAVVELCGRDLALGCWAAQEVLGMVYVRNLVMTALRSASFDRDILLELITAGISVEHGLEVAAALARYSWWPTHMRRSVVTFLKNGGDVDEVMRCLNDVAFSRLSSMQQRTALSMLQAEDTPYGMDGVAVAATLRGITLTR</sequence>
<dbReference type="RefSeq" id="WP_121194205.1">
    <property type="nucleotide sequence ID" value="NZ_RBWV01000013.1"/>
</dbReference>
<dbReference type="Proteomes" id="UP000281955">
    <property type="component" value="Unassembled WGS sequence"/>
</dbReference>
<accession>A0A420XN42</accession>
<keyword evidence="2" id="KW-1185">Reference proteome</keyword>
<comment type="caution">
    <text evidence="1">The sequence shown here is derived from an EMBL/GenBank/DDBJ whole genome shotgun (WGS) entry which is preliminary data.</text>
</comment>
<gene>
    <name evidence="1" type="ORF">CLV35_2946</name>
</gene>
<organism evidence="1 2">
    <name type="scientific">Motilibacter peucedani</name>
    <dbReference type="NCBI Taxonomy" id="598650"/>
    <lineage>
        <taxon>Bacteria</taxon>
        <taxon>Bacillati</taxon>
        <taxon>Actinomycetota</taxon>
        <taxon>Actinomycetes</taxon>
        <taxon>Motilibacterales</taxon>
        <taxon>Motilibacteraceae</taxon>
        <taxon>Motilibacter</taxon>
    </lineage>
</organism>
<evidence type="ECO:0000313" key="1">
    <source>
        <dbReference type="EMBL" id="RKS72697.1"/>
    </source>
</evidence>
<proteinExistence type="predicted"/>
<name>A0A420XN42_9ACTN</name>
<dbReference type="OrthoDB" id="3288278at2"/>
<dbReference type="InParanoid" id="A0A420XN42"/>